<reference evidence="1 2" key="1">
    <citation type="submission" date="2020-06" db="EMBL/GenBank/DDBJ databases">
        <title>WGS assembly of Ceratodon purpureus strain R40.</title>
        <authorList>
            <person name="Carey S.B."/>
            <person name="Jenkins J."/>
            <person name="Shu S."/>
            <person name="Lovell J.T."/>
            <person name="Sreedasyam A."/>
            <person name="Maumus F."/>
            <person name="Tiley G.P."/>
            <person name="Fernandez-Pozo N."/>
            <person name="Barry K."/>
            <person name="Chen C."/>
            <person name="Wang M."/>
            <person name="Lipzen A."/>
            <person name="Daum C."/>
            <person name="Saski C.A."/>
            <person name="Payton A.C."/>
            <person name="Mcbreen J.C."/>
            <person name="Conrad R.E."/>
            <person name="Kollar L.M."/>
            <person name="Olsson S."/>
            <person name="Huttunen S."/>
            <person name="Landis J.B."/>
            <person name="Wickett N.J."/>
            <person name="Johnson M.G."/>
            <person name="Rensing S.A."/>
            <person name="Grimwood J."/>
            <person name="Schmutz J."/>
            <person name="Mcdaniel S.F."/>
        </authorList>
    </citation>
    <scope>NUCLEOTIDE SEQUENCE [LARGE SCALE GENOMIC DNA]</scope>
    <source>
        <strain evidence="1 2">R40</strain>
    </source>
</reference>
<sequence length="275" mass="30898">MGRLISWEGDNKCQIEAEYVPKYYKGTGLFDFRWPIQIAAFLGRGAILEHILEHHVKFNSIHDHGFGNDKYDEYDESTPTIHCAALLGQVEAIQKILKYPIYDLNIQNWHGTALHLILKKTPCEAALKHFHTIALLHVLPNSQQYKRVKFGFHDSLWFKEDEGSRMFSAGELSSINLLLQAGIDIQTLHQYGYEPPTPGQNFNDEAKKWWYDKVVIEVATLKTSISSAANATSVIAALVATGSFIGPFQPPLGYANPGRLHTNQSKFGASILGMQ</sequence>
<proteinExistence type="predicted"/>
<gene>
    <name evidence="1" type="ORF">KC19_6G127900</name>
</gene>
<protein>
    <submittedName>
        <fullName evidence="1">Uncharacterized protein</fullName>
    </submittedName>
</protein>
<comment type="caution">
    <text evidence="1">The sequence shown here is derived from an EMBL/GenBank/DDBJ whole genome shotgun (WGS) entry which is preliminary data.</text>
</comment>
<organism evidence="1 2">
    <name type="scientific">Ceratodon purpureus</name>
    <name type="common">Fire moss</name>
    <name type="synonym">Dicranum purpureum</name>
    <dbReference type="NCBI Taxonomy" id="3225"/>
    <lineage>
        <taxon>Eukaryota</taxon>
        <taxon>Viridiplantae</taxon>
        <taxon>Streptophyta</taxon>
        <taxon>Embryophyta</taxon>
        <taxon>Bryophyta</taxon>
        <taxon>Bryophytina</taxon>
        <taxon>Bryopsida</taxon>
        <taxon>Dicranidae</taxon>
        <taxon>Pseudoditrichales</taxon>
        <taxon>Ditrichaceae</taxon>
        <taxon>Ceratodon</taxon>
    </lineage>
</organism>
<dbReference type="AlphaFoldDB" id="A0A8T0HDW1"/>
<dbReference type="SUPFAM" id="SSF48403">
    <property type="entry name" value="Ankyrin repeat"/>
    <property type="match status" value="1"/>
</dbReference>
<dbReference type="EMBL" id="CM026427">
    <property type="protein sequence ID" value="KAG0569951.1"/>
    <property type="molecule type" value="Genomic_DNA"/>
</dbReference>
<evidence type="ECO:0000313" key="2">
    <source>
        <dbReference type="Proteomes" id="UP000822688"/>
    </source>
</evidence>
<name>A0A8T0HDW1_CERPU</name>
<dbReference type="InterPro" id="IPR036770">
    <property type="entry name" value="Ankyrin_rpt-contain_sf"/>
</dbReference>
<accession>A0A8T0HDW1</accession>
<evidence type="ECO:0000313" key="1">
    <source>
        <dbReference type="EMBL" id="KAG0569951.1"/>
    </source>
</evidence>
<dbReference type="Gene3D" id="1.25.40.20">
    <property type="entry name" value="Ankyrin repeat-containing domain"/>
    <property type="match status" value="1"/>
</dbReference>
<dbReference type="Proteomes" id="UP000822688">
    <property type="component" value="Chromosome 6"/>
</dbReference>
<keyword evidence="2" id="KW-1185">Reference proteome</keyword>